<organism evidence="3 4">
    <name type="scientific">Prorocentrum cordatum</name>
    <dbReference type="NCBI Taxonomy" id="2364126"/>
    <lineage>
        <taxon>Eukaryota</taxon>
        <taxon>Sar</taxon>
        <taxon>Alveolata</taxon>
        <taxon>Dinophyceae</taxon>
        <taxon>Prorocentrales</taxon>
        <taxon>Prorocentraceae</taxon>
        <taxon>Prorocentrum</taxon>
    </lineage>
</organism>
<evidence type="ECO:0000256" key="1">
    <source>
        <dbReference type="SAM" id="MobiDB-lite"/>
    </source>
</evidence>
<dbReference type="Pfam" id="PF13621">
    <property type="entry name" value="Cupin_8"/>
    <property type="match status" value="1"/>
</dbReference>
<gene>
    <name evidence="3" type="ORF">PCOR1329_LOCUS56135</name>
</gene>
<evidence type="ECO:0000259" key="2">
    <source>
        <dbReference type="Pfam" id="PF13621"/>
    </source>
</evidence>
<feature type="compositionally biased region" description="Low complexity" evidence="1">
    <location>
        <begin position="303"/>
        <end position="314"/>
    </location>
</feature>
<proteinExistence type="predicted"/>
<dbReference type="SUPFAM" id="SSF51197">
    <property type="entry name" value="Clavaminate synthase-like"/>
    <property type="match status" value="1"/>
</dbReference>
<dbReference type="InterPro" id="IPR041667">
    <property type="entry name" value="Cupin_8"/>
</dbReference>
<evidence type="ECO:0000313" key="3">
    <source>
        <dbReference type="EMBL" id="CAK0869900.1"/>
    </source>
</evidence>
<dbReference type="EMBL" id="CAUYUJ010016901">
    <property type="protein sequence ID" value="CAK0869900.1"/>
    <property type="molecule type" value="Genomic_DNA"/>
</dbReference>
<feature type="region of interest" description="Disordered" evidence="1">
    <location>
        <begin position="251"/>
        <end position="327"/>
    </location>
</feature>
<name>A0ABN9VB03_9DINO</name>
<keyword evidence="4" id="KW-1185">Reference proteome</keyword>
<reference evidence="3" key="1">
    <citation type="submission" date="2023-10" db="EMBL/GenBank/DDBJ databases">
        <authorList>
            <person name="Chen Y."/>
            <person name="Shah S."/>
            <person name="Dougan E. K."/>
            <person name="Thang M."/>
            <person name="Chan C."/>
        </authorList>
    </citation>
    <scope>NUCLEOTIDE SEQUENCE [LARGE SCALE GENOMIC DNA]</scope>
</reference>
<comment type="caution">
    <text evidence="3">The sequence shown here is derived from an EMBL/GenBank/DDBJ whole genome shotgun (WGS) entry which is preliminary data.</text>
</comment>
<evidence type="ECO:0000313" key="4">
    <source>
        <dbReference type="Proteomes" id="UP001189429"/>
    </source>
</evidence>
<dbReference type="Gene3D" id="2.60.120.650">
    <property type="entry name" value="Cupin"/>
    <property type="match status" value="1"/>
</dbReference>
<protein>
    <recommendedName>
        <fullName evidence="2">Cupin-like domain-containing protein</fullName>
    </recommendedName>
</protein>
<sequence length="327" mass="36509">MLRHTWNGVSCSLSYGASASSAMREISEQIKQRNVASTGAQVKWQGPVYTTQESQWDCPTWETSLSEYIAYVKAVDAADPDCKECNAEQCPRLYLNGWPAFSRLPWLREYVVNPTFVDDVSGQLIADNEELREAFISAVTKGYSQPSEEYRRKLIDDEYWELTKLFISPKGALTRLHFDNGGAHVWLSQVRGRKLFVCFPPSDGPHLHAFDGDEGLPNGSWIDPLDVDVLSKWPDYGNATPYVGVVEERARPSSRRRAGGTIPWASRTPRSRSCGTSIAPPTGRSTCAARTRRSRALWAPTYSSASPSSGSSQRRCCRVSRGRPFQS</sequence>
<feature type="domain" description="Cupin-like" evidence="2">
    <location>
        <begin position="128"/>
        <end position="245"/>
    </location>
</feature>
<accession>A0ABN9VB03</accession>
<dbReference type="Proteomes" id="UP001189429">
    <property type="component" value="Unassembled WGS sequence"/>
</dbReference>